<dbReference type="InterPro" id="IPR009057">
    <property type="entry name" value="Homeodomain-like_sf"/>
</dbReference>
<dbReference type="SMR" id="A0A5M7BZA4"/>
<dbReference type="PANTHER" id="PTHR30055:SF226">
    <property type="entry name" value="HTH-TYPE TRANSCRIPTIONAL REGULATOR PKSA"/>
    <property type="match status" value="1"/>
</dbReference>
<comment type="caution">
    <text evidence="4">The sequence shown here is derived from an EMBL/GenBank/DDBJ whole genome shotgun (WGS) entry which is preliminary data.</text>
</comment>
<evidence type="ECO:0000256" key="2">
    <source>
        <dbReference type="PROSITE-ProRule" id="PRU00335"/>
    </source>
</evidence>
<dbReference type="EMBL" id="VWPH01000004">
    <property type="protein sequence ID" value="KAA5835032.1"/>
    <property type="molecule type" value="Genomic_DNA"/>
</dbReference>
<sequence length="200" mass="21474">MFSEHVQSRAEKRAETRQKVLAAAERLFREQGFGATTIRKIAAEAGVSTGTVMSVGDKDALLVAIFDIWIEAVHRERADGGPPASAGSGVDGVMALIEPFIRYFMLDEELSREYAAIVVRGVHESEIFRELADSLIAELAGALGRAGLAEADADRGARVVYFAYLGILMNIAHGTVREPDAVDQLREVIGFAIARGGGEA</sequence>
<keyword evidence="1 2" id="KW-0238">DNA-binding</keyword>
<dbReference type="RefSeq" id="WP_150066228.1">
    <property type="nucleotide sequence ID" value="NZ_VWPH01000004.1"/>
</dbReference>
<dbReference type="PROSITE" id="PS50977">
    <property type="entry name" value="HTH_TETR_2"/>
    <property type="match status" value="1"/>
</dbReference>
<accession>A0A5M7BZA4</accession>
<dbReference type="InterPro" id="IPR050109">
    <property type="entry name" value="HTH-type_TetR-like_transc_reg"/>
</dbReference>
<dbReference type="Pfam" id="PF00440">
    <property type="entry name" value="TetR_N"/>
    <property type="match status" value="1"/>
</dbReference>
<organism evidence="4 5">
    <name type="scientific">Saccharopolyspora hirsuta</name>
    <dbReference type="NCBI Taxonomy" id="1837"/>
    <lineage>
        <taxon>Bacteria</taxon>
        <taxon>Bacillati</taxon>
        <taxon>Actinomycetota</taxon>
        <taxon>Actinomycetes</taxon>
        <taxon>Pseudonocardiales</taxon>
        <taxon>Pseudonocardiaceae</taxon>
        <taxon>Saccharopolyspora</taxon>
    </lineage>
</organism>
<dbReference type="OrthoDB" id="4823039at2"/>
<dbReference type="Proteomes" id="UP000323946">
    <property type="component" value="Unassembled WGS sequence"/>
</dbReference>
<dbReference type="Gene3D" id="1.10.357.10">
    <property type="entry name" value="Tetracycline Repressor, domain 2"/>
    <property type="match status" value="1"/>
</dbReference>
<evidence type="ECO:0000313" key="4">
    <source>
        <dbReference type="EMBL" id="KAA5835032.1"/>
    </source>
</evidence>
<gene>
    <name evidence="4" type="ORF">F1721_09520</name>
</gene>
<dbReference type="GO" id="GO:0003700">
    <property type="term" value="F:DNA-binding transcription factor activity"/>
    <property type="evidence" value="ECO:0007669"/>
    <property type="project" value="TreeGrafter"/>
</dbReference>
<dbReference type="AlphaFoldDB" id="A0A5M7BZA4"/>
<dbReference type="GO" id="GO:0000976">
    <property type="term" value="F:transcription cis-regulatory region binding"/>
    <property type="evidence" value="ECO:0007669"/>
    <property type="project" value="TreeGrafter"/>
</dbReference>
<name>A0A5M7BZA4_SACHI</name>
<evidence type="ECO:0000259" key="3">
    <source>
        <dbReference type="PROSITE" id="PS50977"/>
    </source>
</evidence>
<keyword evidence="5" id="KW-1185">Reference proteome</keyword>
<feature type="domain" description="HTH tetR-type" evidence="3">
    <location>
        <begin position="14"/>
        <end position="73"/>
    </location>
</feature>
<comment type="caution">
    <text evidence="2">Lacks conserved residue(s) required for the propagation of feature annotation.</text>
</comment>
<dbReference type="SUPFAM" id="SSF46689">
    <property type="entry name" value="Homeodomain-like"/>
    <property type="match status" value="1"/>
</dbReference>
<evidence type="ECO:0000256" key="1">
    <source>
        <dbReference type="ARBA" id="ARBA00023125"/>
    </source>
</evidence>
<proteinExistence type="predicted"/>
<dbReference type="InterPro" id="IPR001647">
    <property type="entry name" value="HTH_TetR"/>
</dbReference>
<evidence type="ECO:0000313" key="5">
    <source>
        <dbReference type="Proteomes" id="UP000323946"/>
    </source>
</evidence>
<dbReference type="PANTHER" id="PTHR30055">
    <property type="entry name" value="HTH-TYPE TRANSCRIPTIONAL REGULATOR RUTR"/>
    <property type="match status" value="1"/>
</dbReference>
<reference evidence="4 5" key="1">
    <citation type="submission" date="2019-09" db="EMBL/GenBank/DDBJ databases">
        <title>Draft genome sequence of the thermophilic Saccharopolyspora hirsuta VKM Ac-666T.</title>
        <authorList>
            <person name="Lobastova T.G."/>
            <person name="Fokina V."/>
            <person name="Bragin E.Y."/>
            <person name="Shtratnikova V.Y."/>
            <person name="Starodumova I.P."/>
            <person name="Tarlachkov S.V."/>
            <person name="Donova M.V."/>
        </authorList>
    </citation>
    <scope>NUCLEOTIDE SEQUENCE [LARGE SCALE GENOMIC DNA]</scope>
    <source>
        <strain evidence="4 5">VKM Ac-666</strain>
    </source>
</reference>
<protein>
    <submittedName>
        <fullName evidence="4">TetR/AcrR family transcriptional regulator</fullName>
    </submittedName>
</protein>